<reference evidence="2" key="2">
    <citation type="submission" date="2014-02" db="EMBL/GenBank/DDBJ databases">
        <title>Complete DNA sequence of /Kuraishia capsulata/ illustrates novel genomic features among budding yeasts (/Saccharomycotina/).</title>
        <authorList>
            <person name="Morales L."/>
            <person name="Noel B."/>
            <person name="Porcel B."/>
            <person name="Marcet-Houben M."/>
            <person name="Hullo M-F."/>
            <person name="Sacerdot C."/>
            <person name="Tekaia F."/>
            <person name="Leh-Louis V."/>
            <person name="Despons L."/>
            <person name="Khanna V."/>
            <person name="Aury J-M."/>
            <person name="Barbe V."/>
            <person name="Couloux A."/>
            <person name="Labadie K."/>
            <person name="Pelletier E."/>
            <person name="Souciet J-L."/>
            <person name="Boekhout T."/>
            <person name="Gabaldon T."/>
            <person name="Wincker P."/>
            <person name="Dujon B."/>
        </authorList>
    </citation>
    <scope>NUCLEOTIDE SEQUENCE</scope>
    <source>
        <strain evidence="2">CBS 1993</strain>
    </source>
</reference>
<dbReference type="GeneID" id="34518050"/>
<proteinExistence type="predicted"/>
<dbReference type="RefSeq" id="XP_022456662.1">
    <property type="nucleotide sequence ID" value="XM_022605167.1"/>
</dbReference>
<keyword evidence="1" id="KW-0472">Membrane</keyword>
<evidence type="ECO:0000313" key="3">
    <source>
        <dbReference type="Proteomes" id="UP000019384"/>
    </source>
</evidence>
<dbReference type="Proteomes" id="UP000019384">
    <property type="component" value="Unassembled WGS sequence"/>
</dbReference>
<evidence type="ECO:0000313" key="2">
    <source>
        <dbReference type="EMBL" id="CDK24645.1"/>
    </source>
</evidence>
<reference evidence="2" key="1">
    <citation type="submission" date="2013-12" db="EMBL/GenBank/DDBJ databases">
        <authorList>
            <person name="Genoscope - CEA"/>
        </authorList>
    </citation>
    <scope>NUCLEOTIDE SEQUENCE</scope>
    <source>
        <strain evidence="2">CBS 1993</strain>
    </source>
</reference>
<organism evidence="2 3">
    <name type="scientific">Kuraishia capsulata CBS 1993</name>
    <dbReference type="NCBI Taxonomy" id="1382522"/>
    <lineage>
        <taxon>Eukaryota</taxon>
        <taxon>Fungi</taxon>
        <taxon>Dikarya</taxon>
        <taxon>Ascomycota</taxon>
        <taxon>Saccharomycotina</taxon>
        <taxon>Pichiomycetes</taxon>
        <taxon>Pichiales</taxon>
        <taxon>Pichiaceae</taxon>
        <taxon>Kuraishia</taxon>
    </lineage>
</organism>
<keyword evidence="3" id="KW-1185">Reference proteome</keyword>
<keyword evidence="1" id="KW-1133">Transmembrane helix</keyword>
<evidence type="ECO:0000256" key="1">
    <source>
        <dbReference type="SAM" id="Phobius"/>
    </source>
</evidence>
<sequence>MNIPCWDRSNPLPLVAFLYWVRDMYNILYLSHLPSFTMFFHVFTVIYFSPFRVAGWRMKRDGTDFQKGHCPSWEASGKTSAFQETDVETVISVLHIFILLPTDIISKLSIGSFRFEICAMTETFWAIAGLSSLSTINKLVLDQRYICIT</sequence>
<accession>W6MS47</accession>
<dbReference type="HOGENOM" id="CLU_1749955_0_0_1"/>
<gene>
    <name evidence="2" type="ORF">KUCA_T00000611001</name>
</gene>
<protein>
    <submittedName>
        <fullName evidence="2">Uncharacterized protein</fullName>
    </submittedName>
</protein>
<feature type="transmembrane region" description="Helical" evidence="1">
    <location>
        <begin position="27"/>
        <end position="49"/>
    </location>
</feature>
<dbReference type="EMBL" id="HG793125">
    <property type="protein sequence ID" value="CDK24645.1"/>
    <property type="molecule type" value="Genomic_DNA"/>
</dbReference>
<keyword evidence="1" id="KW-0812">Transmembrane</keyword>
<name>W6MS47_9ASCO</name>
<dbReference type="AlphaFoldDB" id="W6MS47"/>